<gene>
    <name evidence="2" type="ORF">XDN619_LOCUS34669</name>
</gene>
<dbReference type="Gene3D" id="3.30.420.10">
    <property type="entry name" value="Ribonuclease H-like superfamily/Ribonuclease H"/>
    <property type="match status" value="1"/>
</dbReference>
<dbReference type="InterPro" id="IPR031570">
    <property type="entry name" value="NBEA/BDCP_DUF4704"/>
</dbReference>
<dbReference type="GO" id="GO:0003676">
    <property type="term" value="F:nucleic acid binding"/>
    <property type="evidence" value="ECO:0007669"/>
    <property type="project" value="InterPro"/>
</dbReference>
<dbReference type="Proteomes" id="UP000663887">
    <property type="component" value="Unassembled WGS sequence"/>
</dbReference>
<accession>A0A816ZWA4</accession>
<dbReference type="InterPro" id="IPR036397">
    <property type="entry name" value="RNaseH_sf"/>
</dbReference>
<organism evidence="2 3">
    <name type="scientific">Rotaria magnacalcarata</name>
    <dbReference type="NCBI Taxonomy" id="392030"/>
    <lineage>
        <taxon>Eukaryota</taxon>
        <taxon>Metazoa</taxon>
        <taxon>Spiralia</taxon>
        <taxon>Gnathifera</taxon>
        <taxon>Rotifera</taxon>
        <taxon>Eurotatoria</taxon>
        <taxon>Bdelloidea</taxon>
        <taxon>Philodinida</taxon>
        <taxon>Philodinidae</taxon>
        <taxon>Rotaria</taxon>
    </lineage>
</organism>
<comment type="caution">
    <text evidence="2">The sequence shown here is derived from an EMBL/GenBank/DDBJ whole genome shotgun (WGS) entry which is preliminary data.</text>
</comment>
<evidence type="ECO:0000313" key="3">
    <source>
        <dbReference type="Proteomes" id="UP000663887"/>
    </source>
</evidence>
<reference evidence="2" key="1">
    <citation type="submission" date="2021-02" db="EMBL/GenBank/DDBJ databases">
        <authorList>
            <person name="Nowell W R."/>
        </authorList>
    </citation>
    <scope>NUCLEOTIDE SEQUENCE</scope>
</reference>
<evidence type="ECO:0000313" key="2">
    <source>
        <dbReference type="EMBL" id="CAF2238002.1"/>
    </source>
</evidence>
<sequence>MLIHRIERGQTVHHHYYINPCLRRLVDEIKHQRPSYGTRGINIHHDNGRLHVHENLSDYLESEGLAIIPHSSNSPDLSRCDFWLFDLIKDNLINQEDSESLYNAVTDFMNSLNRNNIYLDPLIINGLYKLGPAYKNQFKLENESAHVLSDSQRRAMYDGKLINAIVFNYNPVACEEQLVLQAARKTNVSYFVHTTHAQMLSNVRCVVTYSIYSTLHSVGGIQVVFPLFGQLDHQQIDDSIN</sequence>
<name>A0A816ZWA4_9BILA</name>
<dbReference type="EMBL" id="CAJNRG010017751">
    <property type="protein sequence ID" value="CAF2238002.1"/>
    <property type="molecule type" value="Genomic_DNA"/>
</dbReference>
<proteinExistence type="predicted"/>
<feature type="domain" description="DUF4704" evidence="1">
    <location>
        <begin position="190"/>
        <end position="238"/>
    </location>
</feature>
<dbReference type="AlphaFoldDB" id="A0A816ZWA4"/>
<dbReference type="Pfam" id="PF15787">
    <property type="entry name" value="DUF4704"/>
    <property type="match status" value="1"/>
</dbReference>
<protein>
    <recommendedName>
        <fullName evidence="1">DUF4704 domain-containing protein</fullName>
    </recommendedName>
</protein>
<evidence type="ECO:0000259" key="1">
    <source>
        <dbReference type="Pfam" id="PF15787"/>
    </source>
</evidence>